<dbReference type="Proteomes" id="UP000076925">
    <property type="component" value="Unassembled WGS sequence"/>
</dbReference>
<dbReference type="Gene3D" id="3.40.50.300">
    <property type="entry name" value="P-loop containing nucleotide triphosphate hydrolases"/>
    <property type="match status" value="1"/>
</dbReference>
<proteinExistence type="predicted"/>
<dbReference type="InterPro" id="IPR027417">
    <property type="entry name" value="P-loop_NTPase"/>
</dbReference>
<dbReference type="InterPro" id="IPR024983">
    <property type="entry name" value="CHAT_dom"/>
</dbReference>
<dbReference type="Pfam" id="PF14516">
    <property type="entry name" value="AAA_35"/>
    <property type="match status" value="1"/>
</dbReference>
<organism evidence="2 3">
    <name type="scientific">Scytonema hofmannii PCC 7110</name>
    <dbReference type="NCBI Taxonomy" id="128403"/>
    <lineage>
        <taxon>Bacteria</taxon>
        <taxon>Bacillati</taxon>
        <taxon>Cyanobacteriota</taxon>
        <taxon>Cyanophyceae</taxon>
        <taxon>Nostocales</taxon>
        <taxon>Scytonemataceae</taxon>
        <taxon>Scytonema</taxon>
    </lineage>
</organism>
<evidence type="ECO:0000259" key="1">
    <source>
        <dbReference type="Pfam" id="PF12770"/>
    </source>
</evidence>
<dbReference type="EMBL" id="ANNX02000020">
    <property type="protein sequence ID" value="KYC42522.1"/>
    <property type="molecule type" value="Genomic_DNA"/>
</dbReference>
<comment type="caution">
    <text evidence="2">The sequence shown here is derived from an EMBL/GenBank/DDBJ whole genome shotgun (WGS) entry which is preliminary data.</text>
</comment>
<accession>A0A139XD32</accession>
<sequence>MSRLVVLSLGQGNLRDGFAAVTAQVGEASNPYHMKMIASLPAAPKILELYQNWQALYYAFYQRLSCWRTGVETDDYLEISEVGLTHVSDVDIVKLSQKLSKRLNAWLDSREFRKIDRQLRTQLKPCDEIRLIIETNDDLLRHLPWHLWEFFEDYPYGEIALSATEYQNSNRLPVNHRKFQLRILAIFGNAQGIDISHDRIFLEKLSHRAEIEFLVEPSLRNLNDHLWQQGWDILFFAGHSSSQEKGILQINPTDTISLENLRYALKEAIGRGLKLAIFNSCDGLGLAQQLEDLNIPQVIVMREAVPDVVAQEFLRYFIAEFSSGKSLYTAVRSARERLQALEKEYPCATWLPVIFQNPAESSIVWLQDGVRIEWEDMVNSPKLTPGFNLRGMQPEMRSPFVTPVRPQPINLDRDVLPPYPSGSVPLDSPYYIENTAVGTQIYREITKPGALIRIKAPMSMGKTSLLSRILEYANCIGYRTISLNFEEQIDQEILSDLNRFLRWLCANISRQLHIEPRLDDYWDEDIGSKVSCSLYLRNYVLEQIDSPVVLALDEVNQIFEHPQVAKEFLPLLRSWYEEAKRRPIWQKLRLIVVHSTEVYVPLQLHQSPFNVGLPIQLQSFSFEQVKQLALRYGLGWKDGLEAKLLMDMVGGHPALVHLAFYHLSQQEITLTQLLQNSSTPKGIYYHHLQRHWATLEAQPELASALYTVINTTEPVQLESVIAYKLSSMGLIKLDNHQATPSCQLYREYFKSKFPLFK</sequence>
<evidence type="ECO:0000313" key="3">
    <source>
        <dbReference type="Proteomes" id="UP000076925"/>
    </source>
</evidence>
<dbReference type="SUPFAM" id="SSF52540">
    <property type="entry name" value="P-loop containing nucleoside triphosphate hydrolases"/>
    <property type="match status" value="1"/>
</dbReference>
<dbReference type="STRING" id="128403.WA1_21420"/>
<gene>
    <name evidence="2" type="ORF">WA1_21420</name>
</gene>
<feature type="domain" description="CHAT" evidence="1">
    <location>
        <begin position="209"/>
        <end position="350"/>
    </location>
</feature>
<evidence type="ECO:0000313" key="2">
    <source>
        <dbReference type="EMBL" id="KYC42522.1"/>
    </source>
</evidence>
<protein>
    <recommendedName>
        <fullName evidence="1">CHAT domain-containing protein</fullName>
    </recommendedName>
</protein>
<dbReference type="OrthoDB" id="5522963at2"/>
<name>A0A139XD32_9CYAN</name>
<dbReference type="RefSeq" id="WP_017748910.1">
    <property type="nucleotide sequence ID" value="NZ_KQ976354.1"/>
</dbReference>
<reference evidence="2 3" key="1">
    <citation type="journal article" date="2013" name="Genome Biol. Evol.">
        <title>Genomes of Stigonematalean cyanobacteria (subsection V) and the evolution of oxygenic photosynthesis from prokaryotes to plastids.</title>
        <authorList>
            <person name="Dagan T."/>
            <person name="Roettger M."/>
            <person name="Stucken K."/>
            <person name="Landan G."/>
            <person name="Koch R."/>
            <person name="Major P."/>
            <person name="Gould S.B."/>
            <person name="Goremykin V.V."/>
            <person name="Rippka R."/>
            <person name="Tandeau de Marsac N."/>
            <person name="Gugger M."/>
            <person name="Lockhart P.J."/>
            <person name="Allen J.F."/>
            <person name="Brune I."/>
            <person name="Maus I."/>
            <person name="Puhler A."/>
            <person name="Martin W.F."/>
        </authorList>
    </citation>
    <scope>NUCLEOTIDE SEQUENCE [LARGE SCALE GENOMIC DNA]</scope>
    <source>
        <strain evidence="2 3">PCC 7110</strain>
    </source>
</reference>
<dbReference type="Pfam" id="PF12770">
    <property type="entry name" value="CHAT"/>
    <property type="match status" value="1"/>
</dbReference>
<keyword evidence="3" id="KW-1185">Reference proteome</keyword>
<dbReference type="AlphaFoldDB" id="A0A139XD32"/>